<evidence type="ECO:0000313" key="3">
    <source>
        <dbReference type="Proteomes" id="UP000265520"/>
    </source>
</evidence>
<name>A0A392VYW2_9FABA</name>
<comment type="caution">
    <text evidence="2">The sequence shown here is derived from an EMBL/GenBank/DDBJ whole genome shotgun (WGS) entry which is preliminary data.</text>
</comment>
<dbReference type="EMBL" id="LXQA011307144">
    <property type="protein sequence ID" value="MCI92672.1"/>
    <property type="molecule type" value="Genomic_DNA"/>
</dbReference>
<dbReference type="Proteomes" id="UP000265520">
    <property type="component" value="Unassembled WGS sequence"/>
</dbReference>
<feature type="region of interest" description="Disordered" evidence="1">
    <location>
        <begin position="13"/>
        <end position="36"/>
    </location>
</feature>
<sequence>MHFAFLPLLRGVGSGYDAESTRRRDGVDDCCHGSRG</sequence>
<evidence type="ECO:0000256" key="1">
    <source>
        <dbReference type="SAM" id="MobiDB-lite"/>
    </source>
</evidence>
<proteinExistence type="predicted"/>
<protein>
    <submittedName>
        <fullName evidence="2">Uncharacterized protein</fullName>
    </submittedName>
</protein>
<feature type="non-terminal residue" evidence="2">
    <location>
        <position position="36"/>
    </location>
</feature>
<keyword evidence="3" id="KW-1185">Reference proteome</keyword>
<evidence type="ECO:0000313" key="2">
    <source>
        <dbReference type="EMBL" id="MCI92672.1"/>
    </source>
</evidence>
<reference evidence="2 3" key="1">
    <citation type="journal article" date="2018" name="Front. Plant Sci.">
        <title>Red Clover (Trifolium pratense) and Zigzag Clover (T. medium) - A Picture of Genomic Similarities and Differences.</title>
        <authorList>
            <person name="Dluhosova J."/>
            <person name="Istvanek J."/>
            <person name="Nedelnik J."/>
            <person name="Repkova J."/>
        </authorList>
    </citation>
    <scope>NUCLEOTIDE SEQUENCE [LARGE SCALE GENOMIC DNA]</scope>
    <source>
        <strain evidence="3">cv. 10/8</strain>
        <tissue evidence="2">Leaf</tissue>
    </source>
</reference>
<organism evidence="2 3">
    <name type="scientific">Trifolium medium</name>
    <dbReference type="NCBI Taxonomy" id="97028"/>
    <lineage>
        <taxon>Eukaryota</taxon>
        <taxon>Viridiplantae</taxon>
        <taxon>Streptophyta</taxon>
        <taxon>Embryophyta</taxon>
        <taxon>Tracheophyta</taxon>
        <taxon>Spermatophyta</taxon>
        <taxon>Magnoliopsida</taxon>
        <taxon>eudicotyledons</taxon>
        <taxon>Gunneridae</taxon>
        <taxon>Pentapetalae</taxon>
        <taxon>rosids</taxon>
        <taxon>fabids</taxon>
        <taxon>Fabales</taxon>
        <taxon>Fabaceae</taxon>
        <taxon>Papilionoideae</taxon>
        <taxon>50 kb inversion clade</taxon>
        <taxon>NPAAA clade</taxon>
        <taxon>Hologalegina</taxon>
        <taxon>IRL clade</taxon>
        <taxon>Trifolieae</taxon>
        <taxon>Trifolium</taxon>
    </lineage>
</organism>
<feature type="compositionally biased region" description="Basic and acidic residues" evidence="1">
    <location>
        <begin position="19"/>
        <end position="36"/>
    </location>
</feature>
<dbReference type="AlphaFoldDB" id="A0A392VYW2"/>
<accession>A0A392VYW2</accession>